<dbReference type="PROSITE" id="PS50102">
    <property type="entry name" value="RRM"/>
    <property type="match status" value="1"/>
</dbReference>
<keyword evidence="8" id="KW-1185">Reference proteome</keyword>
<reference evidence="7 8" key="1">
    <citation type="journal article" date="2014" name="Nat. Commun.">
        <title>Klebsormidium flaccidum genome reveals primary factors for plant terrestrial adaptation.</title>
        <authorList>
            <person name="Hori K."/>
            <person name="Maruyama F."/>
            <person name="Fujisawa T."/>
            <person name="Togashi T."/>
            <person name="Yamamoto N."/>
            <person name="Seo M."/>
            <person name="Sato S."/>
            <person name="Yamada T."/>
            <person name="Mori H."/>
            <person name="Tajima N."/>
            <person name="Moriyama T."/>
            <person name="Ikeuchi M."/>
            <person name="Watanabe M."/>
            <person name="Wada H."/>
            <person name="Kobayashi K."/>
            <person name="Saito M."/>
            <person name="Masuda T."/>
            <person name="Sasaki-Sekimoto Y."/>
            <person name="Mashiguchi K."/>
            <person name="Awai K."/>
            <person name="Shimojima M."/>
            <person name="Masuda S."/>
            <person name="Iwai M."/>
            <person name="Nobusawa T."/>
            <person name="Narise T."/>
            <person name="Kondo S."/>
            <person name="Saito H."/>
            <person name="Sato R."/>
            <person name="Murakawa M."/>
            <person name="Ihara Y."/>
            <person name="Oshima-Yamada Y."/>
            <person name="Ohtaka K."/>
            <person name="Satoh M."/>
            <person name="Sonobe K."/>
            <person name="Ishii M."/>
            <person name="Ohtani R."/>
            <person name="Kanamori-Sato M."/>
            <person name="Honoki R."/>
            <person name="Miyazaki D."/>
            <person name="Mochizuki H."/>
            <person name="Umetsu J."/>
            <person name="Higashi K."/>
            <person name="Shibata D."/>
            <person name="Kamiya Y."/>
            <person name="Sato N."/>
            <person name="Nakamura Y."/>
            <person name="Tabata S."/>
            <person name="Ida S."/>
            <person name="Kurokawa K."/>
            <person name="Ohta H."/>
        </authorList>
    </citation>
    <scope>NUCLEOTIDE SEQUENCE [LARGE SCALE GENOMIC DNA]</scope>
    <source>
        <strain evidence="7 8">NIES-2285</strain>
    </source>
</reference>
<keyword evidence="3" id="KW-0539">Nucleus</keyword>
<dbReference type="SUPFAM" id="SSF54928">
    <property type="entry name" value="RNA-binding domain, RBD"/>
    <property type="match status" value="1"/>
</dbReference>
<dbReference type="SMART" id="SM00360">
    <property type="entry name" value="RRM"/>
    <property type="match status" value="1"/>
</dbReference>
<organism evidence="7 8">
    <name type="scientific">Klebsormidium nitens</name>
    <name type="common">Green alga</name>
    <name type="synonym">Ulothrix nitens</name>
    <dbReference type="NCBI Taxonomy" id="105231"/>
    <lineage>
        <taxon>Eukaryota</taxon>
        <taxon>Viridiplantae</taxon>
        <taxon>Streptophyta</taxon>
        <taxon>Klebsormidiophyceae</taxon>
        <taxon>Klebsormidiales</taxon>
        <taxon>Klebsormidiaceae</taxon>
        <taxon>Klebsormidium</taxon>
    </lineage>
</organism>
<dbReference type="InterPro" id="IPR012677">
    <property type="entry name" value="Nucleotide-bd_a/b_plait_sf"/>
</dbReference>
<gene>
    <name evidence="7" type="ORF">KFL_008690020</name>
</gene>
<keyword evidence="2 4" id="KW-0694">RNA-binding</keyword>
<dbReference type="GO" id="GO:0003723">
    <property type="term" value="F:RNA binding"/>
    <property type="evidence" value="ECO:0000318"/>
    <property type="project" value="GO_Central"/>
</dbReference>
<dbReference type="GO" id="GO:0005730">
    <property type="term" value="C:nucleolus"/>
    <property type="evidence" value="ECO:0000318"/>
    <property type="project" value="GO_Central"/>
</dbReference>
<feature type="domain" description="RRM" evidence="6">
    <location>
        <begin position="108"/>
        <end position="186"/>
    </location>
</feature>
<dbReference type="InterPro" id="IPR000504">
    <property type="entry name" value="RRM_dom"/>
</dbReference>
<accession>A0A1Y1IRI4</accession>
<proteinExistence type="predicted"/>
<dbReference type="Pfam" id="PF00076">
    <property type="entry name" value="RRM_1"/>
    <property type="match status" value="1"/>
</dbReference>
<name>A0A1Y1IRI4_KLENI</name>
<feature type="compositionally biased region" description="Low complexity" evidence="5">
    <location>
        <begin position="35"/>
        <end position="48"/>
    </location>
</feature>
<evidence type="ECO:0000313" key="7">
    <source>
        <dbReference type="EMBL" id="GAQ91851.1"/>
    </source>
</evidence>
<dbReference type="OMA" id="LKTMIPP"/>
<dbReference type="EMBL" id="DF237818">
    <property type="protein sequence ID" value="GAQ91851.1"/>
    <property type="molecule type" value="Genomic_DNA"/>
</dbReference>
<sequence>MVSKKSTKKRSPAVLVEPPPEKKPAKAAKPRGTQAEGPAAGPAAAEAPSTSGRETAGAAFMPLDVEADIEVARVAARARKKGSKAAAAAGRPGVGAQLAGAGGGAQGRVVYIGRIPHGFYEDQMSGFFGQFGTISRLKVSRNKKTGKSKHYAFIEFESSEVAAIVAECMHNYLLFGSVLQCSVMDPDKLHPDTFKNANRKFVKVPWQRIAREQHNKERTPEEQQRVVTRLLKADETRRKRLREQGIEYDFEGFQATLPTKGKKTKLE</sequence>
<dbReference type="STRING" id="105231.A0A1Y1IRI4"/>
<evidence type="ECO:0000256" key="4">
    <source>
        <dbReference type="PROSITE-ProRule" id="PRU00176"/>
    </source>
</evidence>
<evidence type="ECO:0000256" key="3">
    <source>
        <dbReference type="ARBA" id="ARBA00023242"/>
    </source>
</evidence>
<evidence type="ECO:0000313" key="8">
    <source>
        <dbReference type="Proteomes" id="UP000054558"/>
    </source>
</evidence>
<dbReference type="AlphaFoldDB" id="A0A1Y1IRI4"/>
<dbReference type="Proteomes" id="UP000054558">
    <property type="component" value="Unassembled WGS sequence"/>
</dbReference>
<feature type="compositionally biased region" description="Basic residues" evidence="5">
    <location>
        <begin position="1"/>
        <end position="11"/>
    </location>
</feature>
<dbReference type="InterPro" id="IPR035979">
    <property type="entry name" value="RBD_domain_sf"/>
</dbReference>
<comment type="subcellular location">
    <subcellularLocation>
        <location evidence="1">Nucleus</location>
        <location evidence="1">Nucleolus</location>
    </subcellularLocation>
</comment>
<dbReference type="Gene3D" id="3.30.70.330">
    <property type="match status" value="1"/>
</dbReference>
<feature type="region of interest" description="Disordered" evidence="5">
    <location>
        <begin position="1"/>
        <end position="53"/>
    </location>
</feature>
<evidence type="ECO:0000256" key="2">
    <source>
        <dbReference type="ARBA" id="ARBA00022884"/>
    </source>
</evidence>
<evidence type="ECO:0000256" key="1">
    <source>
        <dbReference type="ARBA" id="ARBA00004604"/>
    </source>
</evidence>
<dbReference type="OrthoDB" id="21467at2759"/>
<evidence type="ECO:0000259" key="6">
    <source>
        <dbReference type="PROSITE" id="PS50102"/>
    </source>
</evidence>
<dbReference type="PANTHER" id="PTHR46754">
    <property type="entry name" value="MKI67 FHA DOMAIN-INTERACTING NUCLEOLAR PHOSPHOPROTEIN"/>
    <property type="match status" value="1"/>
</dbReference>
<dbReference type="CDD" id="cd12307">
    <property type="entry name" value="RRM_NIFK_like"/>
    <property type="match status" value="1"/>
</dbReference>
<evidence type="ECO:0000256" key="5">
    <source>
        <dbReference type="SAM" id="MobiDB-lite"/>
    </source>
</evidence>
<protein>
    <recommendedName>
        <fullName evidence="6">RRM domain-containing protein</fullName>
    </recommendedName>
</protein>